<keyword evidence="3" id="KW-1185">Reference proteome</keyword>
<feature type="transmembrane region" description="Helical" evidence="1">
    <location>
        <begin position="9"/>
        <end position="30"/>
    </location>
</feature>
<proteinExistence type="predicted"/>
<keyword evidence="1" id="KW-0472">Membrane</keyword>
<evidence type="ECO:0000313" key="2">
    <source>
        <dbReference type="EMBL" id="MBV7391928.1"/>
    </source>
</evidence>
<reference evidence="2 3" key="1">
    <citation type="submission" date="2021-06" db="EMBL/GenBank/DDBJ databases">
        <title>Enterococcus alishanensis sp. nov., a novel lactic acid bacterium isolated from fresh coffee beans.</title>
        <authorList>
            <person name="Chen Y.-S."/>
        </authorList>
    </citation>
    <scope>NUCLEOTIDE SEQUENCE [LARGE SCALE GENOMIC DNA]</scope>
    <source>
        <strain evidence="2 3">ALS3</strain>
    </source>
</reference>
<dbReference type="EMBL" id="JAHUZB010000006">
    <property type="protein sequence ID" value="MBV7391928.1"/>
    <property type="molecule type" value="Genomic_DNA"/>
</dbReference>
<dbReference type="RefSeq" id="WP_218327135.1">
    <property type="nucleotide sequence ID" value="NZ_JAHUZB010000006.1"/>
</dbReference>
<gene>
    <name evidence="2" type="ORF">KUA55_14665</name>
</gene>
<protein>
    <submittedName>
        <fullName evidence="2">Uncharacterized protein</fullName>
    </submittedName>
</protein>
<name>A0ABS6TGB9_9ENTE</name>
<keyword evidence="1" id="KW-1133">Transmembrane helix</keyword>
<dbReference type="Proteomes" id="UP000774130">
    <property type="component" value="Unassembled WGS sequence"/>
</dbReference>
<evidence type="ECO:0000256" key="1">
    <source>
        <dbReference type="SAM" id="Phobius"/>
    </source>
</evidence>
<comment type="caution">
    <text evidence="2">The sequence shown here is derived from an EMBL/GenBank/DDBJ whole genome shotgun (WGS) entry which is preliminary data.</text>
</comment>
<evidence type="ECO:0000313" key="3">
    <source>
        <dbReference type="Proteomes" id="UP000774130"/>
    </source>
</evidence>
<keyword evidence="1" id="KW-0812">Transmembrane</keyword>
<organism evidence="2 3">
    <name type="scientific">Enterococcus alishanensis</name>
    <dbReference type="NCBI Taxonomy" id="1303817"/>
    <lineage>
        <taxon>Bacteria</taxon>
        <taxon>Bacillati</taxon>
        <taxon>Bacillota</taxon>
        <taxon>Bacilli</taxon>
        <taxon>Lactobacillales</taxon>
        <taxon>Enterococcaceae</taxon>
        <taxon>Enterococcus</taxon>
    </lineage>
</organism>
<accession>A0ABS6TGB9</accession>
<sequence>MTNKQKRQLIIKILAIALTVTIGLSIVILYQKLAENIGTIVPVGRNK</sequence>